<dbReference type="InterPro" id="IPR043519">
    <property type="entry name" value="NT_sf"/>
</dbReference>
<dbReference type="InterPro" id="IPR052038">
    <property type="entry name" value="Type-VII_TA_antitoxin"/>
</dbReference>
<protein>
    <submittedName>
        <fullName evidence="9">Nucleotidyltransferase family protein</fullName>
    </submittedName>
</protein>
<evidence type="ECO:0000313" key="10">
    <source>
        <dbReference type="Proteomes" id="UP000724148"/>
    </source>
</evidence>
<dbReference type="GO" id="GO:0016779">
    <property type="term" value="F:nucleotidyltransferase activity"/>
    <property type="evidence" value="ECO:0007669"/>
    <property type="project" value="UniProtKB-KW"/>
</dbReference>
<evidence type="ECO:0000256" key="3">
    <source>
        <dbReference type="ARBA" id="ARBA00022695"/>
    </source>
</evidence>
<evidence type="ECO:0000256" key="1">
    <source>
        <dbReference type="ARBA" id="ARBA00001946"/>
    </source>
</evidence>
<evidence type="ECO:0000256" key="7">
    <source>
        <dbReference type="ARBA" id="ARBA00022842"/>
    </source>
</evidence>
<dbReference type="Proteomes" id="UP000724148">
    <property type="component" value="Unassembled WGS sequence"/>
</dbReference>
<evidence type="ECO:0000256" key="6">
    <source>
        <dbReference type="ARBA" id="ARBA00022840"/>
    </source>
</evidence>
<dbReference type="AlphaFoldDB" id="A0A931SBB0"/>
<evidence type="ECO:0000256" key="5">
    <source>
        <dbReference type="ARBA" id="ARBA00022741"/>
    </source>
</evidence>
<reference evidence="9" key="1">
    <citation type="submission" date="2020-07" db="EMBL/GenBank/DDBJ databases">
        <title>Huge and variable diversity of episymbiotic CPR bacteria and DPANN archaea in groundwater ecosystems.</title>
        <authorList>
            <person name="He C.Y."/>
            <person name="Keren R."/>
            <person name="Whittaker M."/>
            <person name="Farag I.F."/>
            <person name="Doudna J."/>
            <person name="Cate J.H.D."/>
            <person name="Banfield J.F."/>
        </authorList>
    </citation>
    <scope>NUCLEOTIDE SEQUENCE</scope>
    <source>
        <strain evidence="9">NC_groundwater_193_Ag_S-0.1um_51_7</strain>
    </source>
</reference>
<evidence type="ECO:0000256" key="4">
    <source>
        <dbReference type="ARBA" id="ARBA00022723"/>
    </source>
</evidence>
<keyword evidence="6" id="KW-0067">ATP-binding</keyword>
<dbReference type="InterPro" id="IPR041633">
    <property type="entry name" value="Polbeta"/>
</dbReference>
<keyword evidence="2" id="KW-0808">Transferase</keyword>
<sequence>MATTTVTTMEEIRSKIIPVLRSYGIERAGLFGSAARGELGGSSDIDILVDIKKDIGLLEFVGLKQELEEQLGRKVDLVEYQAVKPSLKDKILHSEVALL</sequence>
<feature type="domain" description="Polymerase beta nucleotidyltransferase" evidence="8">
    <location>
        <begin position="15"/>
        <end position="97"/>
    </location>
</feature>
<dbReference type="EMBL" id="JACOZA010000018">
    <property type="protein sequence ID" value="MBI2096674.1"/>
    <property type="molecule type" value="Genomic_DNA"/>
</dbReference>
<proteinExistence type="predicted"/>
<dbReference type="PANTHER" id="PTHR33571:SF14">
    <property type="entry name" value="PROTEIN ADENYLYLTRANSFERASE MJ0435-RELATED"/>
    <property type="match status" value="1"/>
</dbReference>
<keyword evidence="5" id="KW-0547">Nucleotide-binding</keyword>
<dbReference type="Pfam" id="PF18765">
    <property type="entry name" value="Polbeta"/>
    <property type="match status" value="1"/>
</dbReference>
<dbReference type="Gene3D" id="3.30.460.10">
    <property type="entry name" value="Beta Polymerase, domain 2"/>
    <property type="match status" value="1"/>
</dbReference>
<dbReference type="GO" id="GO:0046872">
    <property type="term" value="F:metal ion binding"/>
    <property type="evidence" value="ECO:0007669"/>
    <property type="project" value="UniProtKB-KW"/>
</dbReference>
<evidence type="ECO:0000256" key="2">
    <source>
        <dbReference type="ARBA" id="ARBA00022679"/>
    </source>
</evidence>
<accession>A0A931SBB0</accession>
<name>A0A931SBB0_9BACT</name>
<evidence type="ECO:0000313" key="9">
    <source>
        <dbReference type="EMBL" id="MBI2096674.1"/>
    </source>
</evidence>
<gene>
    <name evidence="9" type="ORF">HYT40_00745</name>
</gene>
<keyword evidence="3" id="KW-0548">Nucleotidyltransferase</keyword>
<comment type="cofactor">
    <cofactor evidence="1">
        <name>Mg(2+)</name>
        <dbReference type="ChEBI" id="CHEBI:18420"/>
    </cofactor>
</comment>
<organism evidence="9 10">
    <name type="scientific">Candidatus Sungiibacteriota bacterium</name>
    <dbReference type="NCBI Taxonomy" id="2750080"/>
    <lineage>
        <taxon>Bacteria</taxon>
        <taxon>Candidatus Sungiibacteriota</taxon>
    </lineage>
</organism>
<evidence type="ECO:0000259" key="8">
    <source>
        <dbReference type="Pfam" id="PF18765"/>
    </source>
</evidence>
<keyword evidence="4" id="KW-0479">Metal-binding</keyword>
<comment type="caution">
    <text evidence="9">The sequence shown here is derived from an EMBL/GenBank/DDBJ whole genome shotgun (WGS) entry which is preliminary data.</text>
</comment>
<dbReference type="CDD" id="cd05403">
    <property type="entry name" value="NT_KNTase_like"/>
    <property type="match status" value="1"/>
</dbReference>
<dbReference type="GO" id="GO:0005524">
    <property type="term" value="F:ATP binding"/>
    <property type="evidence" value="ECO:0007669"/>
    <property type="project" value="UniProtKB-KW"/>
</dbReference>
<dbReference type="PANTHER" id="PTHR33571">
    <property type="entry name" value="SSL8005 PROTEIN"/>
    <property type="match status" value="1"/>
</dbReference>
<keyword evidence="7" id="KW-0460">Magnesium</keyword>
<dbReference type="SUPFAM" id="SSF81301">
    <property type="entry name" value="Nucleotidyltransferase"/>
    <property type="match status" value="1"/>
</dbReference>